<sequence>MIREGVRGPVSEGATKPYTRYVLARHPVGLPVAEDFRLEHGPVPEPDEGQVVVEHTHLGLAPAARVRMTPALPGEAVKLRIGETVYGAASGRVVASKNPAFPVGTHVASVDGGWQTHAVSDGADLTAIDIDLAPASVWMGLLGVSGFTGYVGLEEIGRLRPGETLVVSAAAGAVGSFVVQMARLRGARVVGVAGGPEKCRLVERRLGADVCADHRSASFAEQLAAACPDGVDVYFDNVGGRVRDAVWQHMNEFGRVVVCGQVSQYSLTEPEPGPGWYEIMLRRLLVQGLFWRTHLDRMADFRREVGGWVRSGDVVALEDFVDGLESCPAAFSAMLAGRYTGKVVVRLS</sequence>
<evidence type="ECO:0000313" key="3">
    <source>
        <dbReference type="EMBL" id="SFP20926.1"/>
    </source>
</evidence>
<dbReference type="SUPFAM" id="SSF51735">
    <property type="entry name" value="NAD(P)-binding Rossmann-fold domains"/>
    <property type="match status" value="1"/>
</dbReference>
<feature type="domain" description="Enoyl reductase (ER)" evidence="2">
    <location>
        <begin position="29"/>
        <end position="345"/>
    </location>
</feature>
<evidence type="ECO:0000259" key="2">
    <source>
        <dbReference type="SMART" id="SM00829"/>
    </source>
</evidence>
<organism evidence="3 4">
    <name type="scientific">Actinomadura madurae</name>
    <dbReference type="NCBI Taxonomy" id="1993"/>
    <lineage>
        <taxon>Bacteria</taxon>
        <taxon>Bacillati</taxon>
        <taxon>Actinomycetota</taxon>
        <taxon>Actinomycetes</taxon>
        <taxon>Streptosporangiales</taxon>
        <taxon>Thermomonosporaceae</taxon>
        <taxon>Actinomadura</taxon>
    </lineage>
</organism>
<dbReference type="SMART" id="SM00829">
    <property type="entry name" value="PKS_ER"/>
    <property type="match status" value="1"/>
</dbReference>
<dbReference type="InterPro" id="IPR020843">
    <property type="entry name" value="ER"/>
</dbReference>
<dbReference type="InterPro" id="IPR013149">
    <property type="entry name" value="ADH-like_C"/>
</dbReference>
<dbReference type="InParanoid" id="A0A1I5NHV1"/>
<dbReference type="InterPro" id="IPR045010">
    <property type="entry name" value="MDR_fam"/>
</dbReference>
<gene>
    <name evidence="3" type="ORF">SAMN04489713_112150</name>
</gene>
<protein>
    <recommendedName>
        <fullName evidence="2">Enoyl reductase (ER) domain-containing protein</fullName>
    </recommendedName>
</protein>
<dbReference type="SUPFAM" id="SSF50129">
    <property type="entry name" value="GroES-like"/>
    <property type="match status" value="1"/>
</dbReference>
<dbReference type="eggNOG" id="COG2130">
    <property type="taxonomic scope" value="Bacteria"/>
</dbReference>
<evidence type="ECO:0000313" key="4">
    <source>
        <dbReference type="Proteomes" id="UP000183413"/>
    </source>
</evidence>
<dbReference type="Proteomes" id="UP000183413">
    <property type="component" value="Unassembled WGS sequence"/>
</dbReference>
<dbReference type="PANTHER" id="PTHR43205:SF7">
    <property type="entry name" value="PROSTAGLANDIN REDUCTASE 1"/>
    <property type="match status" value="1"/>
</dbReference>
<accession>A0A1I5NHV1</accession>
<proteinExistence type="predicted"/>
<dbReference type="CDD" id="cd05288">
    <property type="entry name" value="PGDH"/>
    <property type="match status" value="1"/>
</dbReference>
<keyword evidence="4" id="KW-1185">Reference proteome</keyword>
<dbReference type="GO" id="GO:0016628">
    <property type="term" value="F:oxidoreductase activity, acting on the CH-CH group of donors, NAD or NADP as acceptor"/>
    <property type="evidence" value="ECO:0007669"/>
    <property type="project" value="InterPro"/>
</dbReference>
<name>A0A1I5NHV1_9ACTN</name>
<dbReference type="AlphaFoldDB" id="A0A1I5NHV1"/>
<dbReference type="STRING" id="1993.SAMN04489713_112150"/>
<dbReference type="PANTHER" id="PTHR43205">
    <property type="entry name" value="PROSTAGLANDIN REDUCTASE"/>
    <property type="match status" value="1"/>
</dbReference>
<reference evidence="3 4" key="1">
    <citation type="submission" date="2016-10" db="EMBL/GenBank/DDBJ databases">
        <authorList>
            <person name="de Groot N.N."/>
        </authorList>
    </citation>
    <scope>NUCLEOTIDE SEQUENCE [LARGE SCALE GENOMIC DNA]</scope>
    <source>
        <strain evidence="3 4">DSM 43067</strain>
    </source>
</reference>
<dbReference type="InterPro" id="IPR011032">
    <property type="entry name" value="GroES-like_sf"/>
</dbReference>
<dbReference type="Gene3D" id="3.90.180.10">
    <property type="entry name" value="Medium-chain alcohol dehydrogenases, catalytic domain"/>
    <property type="match status" value="1"/>
</dbReference>
<dbReference type="FunFam" id="3.40.50.720:FF:000121">
    <property type="entry name" value="Prostaglandin reductase 2"/>
    <property type="match status" value="1"/>
</dbReference>
<keyword evidence="1" id="KW-0560">Oxidoreductase</keyword>
<dbReference type="Pfam" id="PF16884">
    <property type="entry name" value="ADH_N_2"/>
    <property type="match status" value="1"/>
</dbReference>
<dbReference type="InterPro" id="IPR041694">
    <property type="entry name" value="ADH_N_2"/>
</dbReference>
<dbReference type="Pfam" id="PF00107">
    <property type="entry name" value="ADH_zinc_N"/>
    <property type="match status" value="1"/>
</dbReference>
<dbReference type="Gene3D" id="3.40.50.720">
    <property type="entry name" value="NAD(P)-binding Rossmann-like Domain"/>
    <property type="match status" value="1"/>
</dbReference>
<dbReference type="EMBL" id="FOVH01000012">
    <property type="protein sequence ID" value="SFP20926.1"/>
    <property type="molecule type" value="Genomic_DNA"/>
</dbReference>
<dbReference type="InterPro" id="IPR036291">
    <property type="entry name" value="NAD(P)-bd_dom_sf"/>
</dbReference>
<evidence type="ECO:0000256" key="1">
    <source>
        <dbReference type="ARBA" id="ARBA00023002"/>
    </source>
</evidence>